<proteinExistence type="inferred from homology"/>
<keyword evidence="11" id="KW-1185">Reference proteome</keyword>
<evidence type="ECO:0000256" key="1">
    <source>
        <dbReference type="ARBA" id="ARBA00004953"/>
    </source>
</evidence>
<dbReference type="InterPro" id="IPR014776">
    <property type="entry name" value="4pyrrole_Mease_sub2"/>
</dbReference>
<dbReference type="Gene3D" id="3.40.1010.10">
    <property type="entry name" value="Cobalt-precorrin-4 Transmethylase, Domain 1"/>
    <property type="match status" value="1"/>
</dbReference>
<evidence type="ECO:0000256" key="4">
    <source>
        <dbReference type="ARBA" id="ARBA00022603"/>
    </source>
</evidence>
<dbReference type="PANTHER" id="PTHR45790">
    <property type="entry name" value="SIROHEME SYNTHASE-RELATED"/>
    <property type="match status" value="1"/>
</dbReference>
<feature type="domain" description="Tetrapyrrole methylase" evidence="9">
    <location>
        <begin position="48"/>
        <end position="260"/>
    </location>
</feature>
<evidence type="ECO:0000256" key="5">
    <source>
        <dbReference type="ARBA" id="ARBA00022679"/>
    </source>
</evidence>
<organism evidence="10 11">
    <name type="scientific">Glaciecola petra</name>
    <dbReference type="NCBI Taxonomy" id="3075602"/>
    <lineage>
        <taxon>Bacteria</taxon>
        <taxon>Pseudomonadati</taxon>
        <taxon>Pseudomonadota</taxon>
        <taxon>Gammaproteobacteria</taxon>
        <taxon>Alteromonadales</taxon>
        <taxon>Alteromonadaceae</taxon>
        <taxon>Glaciecola</taxon>
    </lineage>
</organism>
<gene>
    <name evidence="10" type="primary">cobA</name>
    <name evidence="10" type="ORF">RM552_12695</name>
</gene>
<evidence type="ECO:0000256" key="3">
    <source>
        <dbReference type="ARBA" id="ARBA00012162"/>
    </source>
</evidence>
<evidence type="ECO:0000313" key="11">
    <source>
        <dbReference type="Proteomes" id="UP001253545"/>
    </source>
</evidence>
<accession>A0ABU2ZSU3</accession>
<dbReference type="InterPro" id="IPR006366">
    <property type="entry name" value="CobA/CysG_C"/>
</dbReference>
<evidence type="ECO:0000256" key="2">
    <source>
        <dbReference type="ARBA" id="ARBA00005879"/>
    </source>
</evidence>
<name>A0ABU2ZSU3_9ALTE</name>
<evidence type="ECO:0000313" key="10">
    <source>
        <dbReference type="EMBL" id="MDT0595709.1"/>
    </source>
</evidence>
<dbReference type="GO" id="GO:0032259">
    <property type="term" value="P:methylation"/>
    <property type="evidence" value="ECO:0007669"/>
    <property type="project" value="UniProtKB-KW"/>
</dbReference>
<evidence type="ECO:0000256" key="8">
    <source>
        <dbReference type="ARBA" id="ARBA00025705"/>
    </source>
</evidence>
<dbReference type="InterPro" id="IPR035996">
    <property type="entry name" value="4pyrrol_Methylase_sf"/>
</dbReference>
<dbReference type="InterPro" id="IPR000878">
    <property type="entry name" value="4pyrrol_Mease"/>
</dbReference>
<dbReference type="InterPro" id="IPR050161">
    <property type="entry name" value="Siro_Cobalamin_biosynth"/>
</dbReference>
<keyword evidence="6" id="KW-0949">S-adenosyl-L-methionine</keyword>
<comment type="pathway">
    <text evidence="1">Cofactor biosynthesis; adenosylcobalamin biosynthesis.</text>
</comment>
<dbReference type="EC" id="2.1.1.107" evidence="3"/>
<dbReference type="EMBL" id="JAVRHX010000003">
    <property type="protein sequence ID" value="MDT0595709.1"/>
    <property type="molecule type" value="Genomic_DNA"/>
</dbReference>
<dbReference type="Pfam" id="PF00590">
    <property type="entry name" value="TP_methylase"/>
    <property type="match status" value="1"/>
</dbReference>
<dbReference type="PANTHER" id="PTHR45790:SF3">
    <property type="entry name" value="S-ADENOSYL-L-METHIONINE-DEPENDENT UROPORPHYRINOGEN III METHYLTRANSFERASE, CHLOROPLASTIC"/>
    <property type="match status" value="1"/>
</dbReference>
<dbReference type="CDD" id="cd11642">
    <property type="entry name" value="SUMT"/>
    <property type="match status" value="1"/>
</dbReference>
<dbReference type="InterPro" id="IPR014777">
    <property type="entry name" value="4pyrrole_Mease_sub1"/>
</dbReference>
<dbReference type="RefSeq" id="WP_311369224.1">
    <property type="nucleotide sequence ID" value="NZ_JAVRHX010000003.1"/>
</dbReference>
<sequence>MTLAQTFKTPFNKVSEFCKDSLPIFNGPFSLFFKNSNHNNKNSDSSGRVTIVGAGPGDPDLLTIKALKALQKADIVLFDWLVSPAILQLIPKHTAKEFVGKRCGKHSMPQTSISELVLMHAQNGKNVVRLKGGDPAIFARTLEEAKVLAMHNIPFSIVPGITAASGASAYTGLTLTHRACAQSVRYITASLQRPADEPNWKSIVASAETETLVFYMGLSKLGLICERLQTAGLTAGFPICVIDNACTDEQKMVVSNLGDIEKNEAIAALTGPAIIVVGRVIEHYHPVSTRPIDLHQTSDIVATIR</sequence>
<evidence type="ECO:0000256" key="6">
    <source>
        <dbReference type="ARBA" id="ARBA00022691"/>
    </source>
</evidence>
<keyword evidence="4 10" id="KW-0489">Methyltransferase</keyword>
<evidence type="ECO:0000256" key="7">
    <source>
        <dbReference type="ARBA" id="ARBA00023244"/>
    </source>
</evidence>
<comment type="caution">
    <text evidence="10">The sequence shown here is derived from an EMBL/GenBank/DDBJ whole genome shotgun (WGS) entry which is preliminary data.</text>
</comment>
<keyword evidence="5 10" id="KW-0808">Transferase</keyword>
<evidence type="ECO:0000259" key="9">
    <source>
        <dbReference type="Pfam" id="PF00590"/>
    </source>
</evidence>
<dbReference type="GO" id="GO:0004851">
    <property type="term" value="F:uroporphyrin-III C-methyltransferase activity"/>
    <property type="evidence" value="ECO:0007669"/>
    <property type="project" value="UniProtKB-EC"/>
</dbReference>
<dbReference type="NCBIfam" id="NF004790">
    <property type="entry name" value="PRK06136.1"/>
    <property type="match status" value="1"/>
</dbReference>
<dbReference type="NCBIfam" id="TIGR01469">
    <property type="entry name" value="cobA_cysG_Cterm"/>
    <property type="match status" value="1"/>
</dbReference>
<dbReference type="Proteomes" id="UP001253545">
    <property type="component" value="Unassembled WGS sequence"/>
</dbReference>
<protein>
    <recommendedName>
        <fullName evidence="3">uroporphyrinogen-III C-methyltransferase</fullName>
        <ecNumber evidence="3">2.1.1.107</ecNumber>
    </recommendedName>
</protein>
<comment type="similarity">
    <text evidence="2">Belongs to the precorrin methyltransferase family.</text>
</comment>
<dbReference type="SUPFAM" id="SSF53790">
    <property type="entry name" value="Tetrapyrrole methylase"/>
    <property type="match status" value="1"/>
</dbReference>
<dbReference type="InterPro" id="IPR003043">
    <property type="entry name" value="Uropor_MeTrfase_CS"/>
</dbReference>
<keyword evidence="7" id="KW-0627">Porphyrin biosynthesis</keyword>
<dbReference type="PROSITE" id="PS00839">
    <property type="entry name" value="SUMT_1"/>
    <property type="match status" value="1"/>
</dbReference>
<reference evidence="10 11" key="1">
    <citation type="submission" date="2023-09" db="EMBL/GenBank/DDBJ databases">
        <authorList>
            <person name="Rey-Velasco X."/>
        </authorList>
    </citation>
    <scope>NUCLEOTIDE SEQUENCE [LARGE SCALE GENOMIC DNA]</scope>
    <source>
        <strain evidence="10 11">P117</strain>
    </source>
</reference>
<comment type="pathway">
    <text evidence="8">Porphyrin-containing compound metabolism; siroheme biosynthesis; precorrin-2 from uroporphyrinogen III: step 1/1.</text>
</comment>
<dbReference type="Gene3D" id="3.30.950.10">
    <property type="entry name" value="Methyltransferase, Cobalt-precorrin-4 Transmethylase, Domain 2"/>
    <property type="match status" value="1"/>
</dbReference>